<sequence length="285" mass="32961">LSGFRGIEIVRQYIQSCVNKQHFINQGVGTKGRKNVIYYDSGYQNDDRESKSYSFSETLHDEENAELAGEEIRRRDVSIQANDLINALGKREAILLNRLLYKEEKKELRENLKLRDKFNLETLQKYSLESPKIHNLPVAKKYLSLFTKNHKFIEISRIIEKSENTARQLKLKTVITAVVNFNIGVNTKNALFSREKTLSEQVIKAIEKEESEEITKARVREIINSQADETDKRQKETKENAIGEIQGEGSLSKEKVKEIIENASVSGRRVFDSSQNNFEFSFNFF</sequence>
<name>A0ACA9RVG4_9GLOM</name>
<comment type="caution">
    <text evidence="1">The sequence shown here is derived from an EMBL/GenBank/DDBJ whole genome shotgun (WGS) entry which is preliminary data.</text>
</comment>
<dbReference type="Proteomes" id="UP000789920">
    <property type="component" value="Unassembled WGS sequence"/>
</dbReference>
<accession>A0ACA9RVG4</accession>
<dbReference type="EMBL" id="CAJVQC010074868">
    <property type="protein sequence ID" value="CAG8813367.1"/>
    <property type="molecule type" value="Genomic_DNA"/>
</dbReference>
<keyword evidence="2" id="KW-1185">Reference proteome</keyword>
<feature type="non-terminal residue" evidence="1">
    <location>
        <position position="285"/>
    </location>
</feature>
<evidence type="ECO:0000313" key="1">
    <source>
        <dbReference type="EMBL" id="CAG8813367.1"/>
    </source>
</evidence>
<proteinExistence type="predicted"/>
<protein>
    <submittedName>
        <fullName evidence="1">28980_t:CDS:1</fullName>
    </submittedName>
</protein>
<organism evidence="1 2">
    <name type="scientific">Racocetra persica</name>
    <dbReference type="NCBI Taxonomy" id="160502"/>
    <lineage>
        <taxon>Eukaryota</taxon>
        <taxon>Fungi</taxon>
        <taxon>Fungi incertae sedis</taxon>
        <taxon>Mucoromycota</taxon>
        <taxon>Glomeromycotina</taxon>
        <taxon>Glomeromycetes</taxon>
        <taxon>Diversisporales</taxon>
        <taxon>Gigasporaceae</taxon>
        <taxon>Racocetra</taxon>
    </lineage>
</organism>
<feature type="non-terminal residue" evidence="1">
    <location>
        <position position="1"/>
    </location>
</feature>
<gene>
    <name evidence="1" type="ORF">RPERSI_LOCUS23751</name>
</gene>
<reference evidence="1" key="1">
    <citation type="submission" date="2021-06" db="EMBL/GenBank/DDBJ databases">
        <authorList>
            <person name="Kallberg Y."/>
            <person name="Tangrot J."/>
            <person name="Rosling A."/>
        </authorList>
    </citation>
    <scope>NUCLEOTIDE SEQUENCE</scope>
    <source>
        <strain evidence="1">MA461A</strain>
    </source>
</reference>
<evidence type="ECO:0000313" key="2">
    <source>
        <dbReference type="Proteomes" id="UP000789920"/>
    </source>
</evidence>